<evidence type="ECO:0000256" key="4">
    <source>
        <dbReference type="ARBA" id="ARBA00023136"/>
    </source>
</evidence>
<dbReference type="Pfam" id="PF01740">
    <property type="entry name" value="STAS"/>
    <property type="match status" value="1"/>
</dbReference>
<evidence type="ECO:0000256" key="2">
    <source>
        <dbReference type="ARBA" id="ARBA00022692"/>
    </source>
</evidence>
<accession>A0A2U1SN55</accession>
<dbReference type="Gene3D" id="3.30.750.24">
    <property type="entry name" value="STAS domain"/>
    <property type="match status" value="1"/>
</dbReference>
<evidence type="ECO:0000259" key="6">
    <source>
        <dbReference type="PROSITE" id="PS50801"/>
    </source>
</evidence>
<reference evidence="7 8" key="1">
    <citation type="journal article" date="2018" name="Appl. Microbiol. Biotechnol.">
        <title>Co-cultivation of the strictly anaerobic methanogen Methanosarcina barkeri with aerobic methanotrophs in an oxygen-limited membrane bioreactor.</title>
        <authorList>
            <person name="In 't Zandt M.H."/>
            <person name="van den Bosch T.J.M."/>
            <person name="Rijkers R."/>
            <person name="van Kessel M.A.H.J."/>
            <person name="Jetten M.S.M."/>
            <person name="Welte C.U."/>
        </authorList>
    </citation>
    <scope>NUCLEOTIDE SEQUENCE [LARGE SCALE GENOMIC DNA]</scope>
    <source>
        <strain evidence="7 8">DSM 17706</strain>
    </source>
</reference>
<evidence type="ECO:0000313" key="7">
    <source>
        <dbReference type="EMBL" id="PWB93040.1"/>
    </source>
</evidence>
<dbReference type="GO" id="GO:0055085">
    <property type="term" value="P:transmembrane transport"/>
    <property type="evidence" value="ECO:0007669"/>
    <property type="project" value="InterPro"/>
</dbReference>
<feature type="transmembrane region" description="Helical" evidence="5">
    <location>
        <begin position="183"/>
        <end position="201"/>
    </location>
</feature>
<dbReference type="EMBL" id="PUIV01000030">
    <property type="protein sequence ID" value="PWB93040.1"/>
    <property type="molecule type" value="Genomic_DNA"/>
</dbReference>
<feature type="transmembrane region" description="Helical" evidence="5">
    <location>
        <begin position="363"/>
        <end position="395"/>
    </location>
</feature>
<dbReference type="SUPFAM" id="SSF52091">
    <property type="entry name" value="SpoIIaa-like"/>
    <property type="match status" value="1"/>
</dbReference>
<dbReference type="InterPro" id="IPR011547">
    <property type="entry name" value="SLC26A/SulP_dom"/>
</dbReference>
<keyword evidence="4 5" id="KW-0472">Membrane</keyword>
<keyword evidence="2 5" id="KW-0812">Transmembrane</keyword>
<dbReference type="AlphaFoldDB" id="A0A2U1SN55"/>
<dbReference type="Proteomes" id="UP000245137">
    <property type="component" value="Unassembled WGS sequence"/>
</dbReference>
<comment type="caution">
    <text evidence="7">The sequence shown here is derived from an EMBL/GenBank/DDBJ whole genome shotgun (WGS) entry which is preliminary data.</text>
</comment>
<proteinExistence type="predicted"/>
<protein>
    <submittedName>
        <fullName evidence="7">SulP family inorganic anion transporter</fullName>
    </submittedName>
</protein>
<dbReference type="OrthoDB" id="9769739at2"/>
<feature type="transmembrane region" description="Helical" evidence="5">
    <location>
        <begin position="34"/>
        <end position="54"/>
    </location>
</feature>
<feature type="transmembrane region" description="Helical" evidence="5">
    <location>
        <begin position="309"/>
        <end position="327"/>
    </location>
</feature>
<feature type="transmembrane region" description="Helical" evidence="5">
    <location>
        <begin position="333"/>
        <end position="351"/>
    </location>
</feature>
<feature type="transmembrane region" description="Helical" evidence="5">
    <location>
        <begin position="159"/>
        <end position="177"/>
    </location>
</feature>
<name>A0A2U1SN55_METSR</name>
<evidence type="ECO:0000256" key="5">
    <source>
        <dbReference type="SAM" id="Phobius"/>
    </source>
</evidence>
<evidence type="ECO:0000256" key="1">
    <source>
        <dbReference type="ARBA" id="ARBA00004141"/>
    </source>
</evidence>
<gene>
    <name evidence="7" type="ORF">C5689_15150</name>
</gene>
<keyword evidence="8" id="KW-1185">Reference proteome</keyword>
<organism evidence="7 8">
    <name type="scientific">Methylosinus sporium</name>
    <dbReference type="NCBI Taxonomy" id="428"/>
    <lineage>
        <taxon>Bacteria</taxon>
        <taxon>Pseudomonadati</taxon>
        <taxon>Pseudomonadota</taxon>
        <taxon>Alphaproteobacteria</taxon>
        <taxon>Hyphomicrobiales</taxon>
        <taxon>Methylocystaceae</taxon>
        <taxon>Methylosinus</taxon>
    </lineage>
</organism>
<dbReference type="InterPro" id="IPR036513">
    <property type="entry name" value="STAS_dom_sf"/>
</dbReference>
<dbReference type="InterPro" id="IPR002645">
    <property type="entry name" value="STAS_dom"/>
</dbReference>
<dbReference type="PANTHER" id="PTHR11814">
    <property type="entry name" value="SULFATE TRANSPORTER"/>
    <property type="match status" value="1"/>
</dbReference>
<feature type="domain" description="STAS" evidence="6">
    <location>
        <begin position="422"/>
        <end position="535"/>
    </location>
</feature>
<dbReference type="GO" id="GO:0016020">
    <property type="term" value="C:membrane"/>
    <property type="evidence" value="ECO:0007669"/>
    <property type="project" value="UniProtKB-SubCell"/>
</dbReference>
<comment type="subcellular location">
    <subcellularLocation>
        <location evidence="1">Membrane</location>
        <topology evidence="1">Multi-pass membrane protein</topology>
    </subcellularLocation>
</comment>
<feature type="transmembrane region" description="Helical" evidence="5">
    <location>
        <begin position="231"/>
        <end position="250"/>
    </location>
</feature>
<dbReference type="InterPro" id="IPR001902">
    <property type="entry name" value="SLC26A/SulP_fam"/>
</dbReference>
<dbReference type="Pfam" id="PF00916">
    <property type="entry name" value="Sulfate_transp"/>
    <property type="match status" value="1"/>
</dbReference>
<evidence type="ECO:0000313" key="8">
    <source>
        <dbReference type="Proteomes" id="UP000245137"/>
    </source>
</evidence>
<keyword evidence="3 5" id="KW-1133">Transmembrane helix</keyword>
<evidence type="ECO:0000256" key="3">
    <source>
        <dbReference type="ARBA" id="ARBA00022989"/>
    </source>
</evidence>
<feature type="transmembrane region" description="Helical" evidence="5">
    <location>
        <begin position="118"/>
        <end position="138"/>
    </location>
</feature>
<feature type="transmembrane region" description="Helical" evidence="5">
    <location>
        <begin position="81"/>
        <end position="106"/>
    </location>
</feature>
<dbReference type="PROSITE" id="PS50801">
    <property type="entry name" value="STAS"/>
    <property type="match status" value="1"/>
</dbReference>
<dbReference type="CDD" id="cd07042">
    <property type="entry name" value="STAS_SulP_like_sulfate_transporter"/>
    <property type="match status" value="1"/>
</dbReference>
<feature type="transmembrane region" description="Helical" evidence="5">
    <location>
        <begin position="270"/>
        <end position="288"/>
    </location>
</feature>
<sequence>MLRYDIAAGLTLAAIAIPEQMATARLAGFPPQIGFFAFLAGSFSFAAFGSNRFLSSGADSTIAPIFAGALALLATRGTPQFMALASFLALLVGGILVLGFLLRAGWVADLLSVPVTTGFLTGISIHIFISQLPALIGLPSVEGSEFYRVAEMAKHWREANPAAIAIGLGSLATIIIGEKISPKLPAALIALAGAAFAVRYFHLEERGVAVLGKVSTEFPHPRFPEIAPADIPQIVGLAIIIAMVIMVQTAATSRSFPDEEGRAPDVDRDYLGVGAGCVMAGLVGAFAVDASPPRTAIVTATGGRSQLSSIVAALVIAALLLFGASLLEHVPNAALAGVLMFIAARIFRLHVMRDIFAKTRGEFALVALTMAAVVALPVQNGVSLSILASLLHGVWTTTRSRLITFARLPGSSVWWPCASSGAEPYGERLEGVLVAAFQAPLSFLNAYGFQSDLREAIEEKPKLVVLEASNIVEIDYTAAGILRQAIEDCRAAGADFAIARFESVRAHEALTRFGVMKTLGEGRLFRSVDEATKALAPDAVASKITAPTLLARKSRAFRPPSASA</sequence>